<proteinExistence type="predicted"/>
<protein>
    <submittedName>
        <fullName evidence="1">TetR family transcriptional regulator</fullName>
    </submittedName>
</protein>
<reference evidence="1" key="1">
    <citation type="submission" date="2024-03" db="EMBL/GenBank/DDBJ databases">
        <title>Novel Streptomyces species of biotechnological and ecological value are a feature of Machair soil.</title>
        <authorList>
            <person name="Prole J.R."/>
            <person name="Goodfellow M."/>
            <person name="Allenby N."/>
            <person name="Ward A.C."/>
        </authorList>
    </citation>
    <scope>NUCLEOTIDE SEQUENCE</scope>
    <source>
        <strain evidence="1">MS2.AVA.5</strain>
    </source>
</reference>
<dbReference type="EMBL" id="JBBKAJ010000022">
    <property type="protein sequence ID" value="MEJ8632923.1"/>
    <property type="molecule type" value="Genomic_DNA"/>
</dbReference>
<evidence type="ECO:0000313" key="2">
    <source>
        <dbReference type="Proteomes" id="UP001377168"/>
    </source>
</evidence>
<accession>A0ACC6PNK3</accession>
<comment type="caution">
    <text evidence="1">The sequence shown here is derived from an EMBL/GenBank/DDBJ whole genome shotgun (WGS) entry which is preliminary data.</text>
</comment>
<sequence length="211" mass="22956">MNASTGVRDAGRPGGGRRPGHSNTRALILTAALELFAAKGYSGATLRGIAEQADVDPALIHHFFDNKGGLFQHAVSSRIDLSTLFGSLTDKEAAELTNRGEWIARTFLSYWENESTRTALVAVFRSGLANEPVAKEFHDRIEAALASCLARLAPEMTERTPEFPSLVSAHLAGLVMLRYVCPMEPLASLDFEELMTLLARAVDVLFDEPRA</sequence>
<gene>
    <name evidence="1" type="ORF">WKI67_05905</name>
</gene>
<dbReference type="Proteomes" id="UP001377168">
    <property type="component" value="Unassembled WGS sequence"/>
</dbReference>
<evidence type="ECO:0000313" key="1">
    <source>
        <dbReference type="EMBL" id="MEJ8632923.1"/>
    </source>
</evidence>
<organism evidence="1 2">
    <name type="scientific">Streptomyces achmelvichensis</name>
    <dbReference type="NCBI Taxonomy" id="3134111"/>
    <lineage>
        <taxon>Bacteria</taxon>
        <taxon>Bacillati</taxon>
        <taxon>Actinomycetota</taxon>
        <taxon>Actinomycetes</taxon>
        <taxon>Kitasatosporales</taxon>
        <taxon>Streptomycetaceae</taxon>
        <taxon>Streptomyces</taxon>
    </lineage>
</organism>
<keyword evidence="2" id="KW-1185">Reference proteome</keyword>
<name>A0ACC6PNK3_9ACTN</name>